<feature type="transmembrane region" description="Helical" evidence="14">
    <location>
        <begin position="6"/>
        <end position="25"/>
    </location>
</feature>
<keyword evidence="7" id="KW-0808">Transferase</keyword>
<keyword evidence="8 14" id="KW-0812">Transmembrane</keyword>
<evidence type="ECO:0000256" key="14">
    <source>
        <dbReference type="PIRNR" id="PIRNR028810"/>
    </source>
</evidence>
<reference evidence="16" key="1">
    <citation type="submission" date="2025-08" db="UniProtKB">
        <authorList>
            <consortium name="RefSeq"/>
        </authorList>
    </citation>
    <scope>IDENTIFICATION</scope>
</reference>
<dbReference type="PANTHER" id="PTHR12989:SF10">
    <property type="entry name" value="DOL-P-GLC:GLC(2)MAN(9)GLCNAC(2)-PP-DOL ALPHA-1,2-GLUCOSYLTRANSFERASE-RELATED"/>
    <property type="match status" value="1"/>
</dbReference>
<comment type="subcellular location">
    <subcellularLocation>
        <location evidence="1">Endoplasmic reticulum membrane</location>
        <topology evidence="1">Multi-pass membrane protein</topology>
    </subcellularLocation>
</comment>
<name>A0A6P3VIP4_CLUHA</name>
<dbReference type="KEGG" id="char:105891161"/>
<comment type="function">
    <text evidence="12">Dol-P-Glc:Glc(2)Man(9)GlcNAc(2)-PP-Dol alpha-1,2-glucosyltransferase that operates in the biosynthetic pathway of dolichol-linked oligosaccharides, the glycan precursors employed in protein asparagine (N)-glycosylation. The assembly of dolichol-linked oligosaccharides begins on the cytosolic side of the endoplasmic reticulum membrane and finishes in its lumen. The sequential addition of sugars to dolichol pyrophosphate produces dolichol-linked oligosaccharides containing fourteen sugars, including two GlcNAcs, nine mannoses and three glucoses. Once assembled, the oligosaccharide is transferred from the lipid to nascent proteins by oligosaccharyltransferases. In the lumen of the endoplasmic reticulum, adds the third and last glucose residue from dolichyl phosphate glucose (Dol-P-Glc) onto the lipid-linked oligosaccharide intermediate Glc(2)Man(9)GlcNAc(2)-PP-Dol to produce Glc(3)Man(9)GlcNAc(2)-PP-Dol.</text>
</comment>
<evidence type="ECO:0000256" key="5">
    <source>
        <dbReference type="ARBA" id="ARBA00018512"/>
    </source>
</evidence>
<keyword evidence="6 14" id="KW-0328">Glycosyltransferase</keyword>
<keyword evidence="15" id="KW-1185">Reference proteome</keyword>
<evidence type="ECO:0000256" key="13">
    <source>
        <dbReference type="ARBA" id="ARBA00048064"/>
    </source>
</evidence>
<comment type="catalytic activity">
    <reaction evidence="13">
        <text>an alpha-D-Glc-(1-&gt;3)-alpha-D-Glc-(1-&gt;3)-alpha-D-Man-(1-&gt;2)-alpha-D-Man-(1-&gt;2)-alpha-D-Man-(1-&gt;3)-[alpha-D-Man-(1-&gt;2)-alpha-D-Man-(1-&gt;3)-[alpha-D-Man-(1-&gt;2)-alpha-D-Man-(1-&gt;6)]-alpha-D-Man-(1-&gt;6)]-beta-D-Man-(1-&gt;4)-beta-D-GlcNAc-(1-&gt;4)-alpha-D-GlcNAc-diphospho-di-trans,poly-cis-dolichol + a di-trans,poly-cis-dolichyl beta-D-glucosyl phosphate = a alpha-D-Glc-(1-&gt;2)-alpha-D-Glc-(1-&gt;3)-alpha-D-Glc-(1-&gt;3)-alpha-D-Man-(1-&gt;2)-alpha-D-Man-(1-&gt;2)-alpha-D-Man-(1-&gt;3)-[alpha-D-Man-(1-&gt;2)-alpha-D-Man-(1-&gt;3)-[alpha-D-Man-(1-&gt;2)-alpha-D-Man-(1-&gt;6)]-alpha-D-Man-(1-&gt;6)]-beta-D-Man-(1-&gt;4)-beta-D-GlcNAc-(1-&gt;4)-alpha-D-GlcNAc-diphospho-di-trans,poly-cis-dolichol + a di-trans,poly-cis-dolichyl phosphate + H(+)</text>
        <dbReference type="Rhea" id="RHEA:29543"/>
        <dbReference type="Rhea" id="RHEA-COMP:19498"/>
        <dbReference type="Rhea" id="RHEA-COMP:19502"/>
        <dbReference type="Rhea" id="RHEA-COMP:19512"/>
        <dbReference type="Rhea" id="RHEA-COMP:19522"/>
        <dbReference type="ChEBI" id="CHEBI:15378"/>
        <dbReference type="ChEBI" id="CHEBI:57525"/>
        <dbReference type="ChEBI" id="CHEBI:57683"/>
        <dbReference type="ChEBI" id="CHEBI:132522"/>
        <dbReference type="ChEBI" id="CHEBI:132523"/>
        <dbReference type="EC" id="2.4.1.256"/>
    </reaction>
    <physiologicalReaction direction="left-to-right" evidence="13">
        <dbReference type="Rhea" id="RHEA:29544"/>
    </physiologicalReaction>
</comment>
<feature type="transmembrane region" description="Helical" evidence="14">
    <location>
        <begin position="436"/>
        <end position="459"/>
    </location>
</feature>
<dbReference type="AlphaFoldDB" id="A0A6P3VIP4"/>
<dbReference type="PANTHER" id="PTHR12989">
    <property type="entry name" value="ALPHA-1,2-GLUCOSYLTRANSFERASE ALG10"/>
    <property type="match status" value="1"/>
</dbReference>
<evidence type="ECO:0000256" key="4">
    <source>
        <dbReference type="ARBA" id="ARBA00011967"/>
    </source>
</evidence>
<protein>
    <recommendedName>
        <fullName evidence="5 14">Dol-P-Glc:Glc(2)Man(9)GlcNAc(2)-PP-Dol alpha-1,2-glucosyltransferase</fullName>
        <ecNumber evidence="4 14">2.4.1.256</ecNumber>
    </recommendedName>
</protein>
<feature type="transmembrane region" description="Helical" evidence="14">
    <location>
        <begin position="396"/>
        <end position="416"/>
    </location>
</feature>
<dbReference type="RefSeq" id="XP_012672769.2">
    <property type="nucleotide sequence ID" value="XM_012817315.3"/>
</dbReference>
<feature type="transmembrane region" description="Helical" evidence="14">
    <location>
        <begin position="251"/>
        <end position="272"/>
    </location>
</feature>
<evidence type="ECO:0000256" key="3">
    <source>
        <dbReference type="ARBA" id="ARBA00010600"/>
    </source>
</evidence>
<organism evidence="15 16">
    <name type="scientific">Clupea harengus</name>
    <name type="common">Atlantic herring</name>
    <dbReference type="NCBI Taxonomy" id="7950"/>
    <lineage>
        <taxon>Eukaryota</taxon>
        <taxon>Metazoa</taxon>
        <taxon>Chordata</taxon>
        <taxon>Craniata</taxon>
        <taxon>Vertebrata</taxon>
        <taxon>Euteleostomi</taxon>
        <taxon>Actinopterygii</taxon>
        <taxon>Neopterygii</taxon>
        <taxon>Teleostei</taxon>
        <taxon>Clupei</taxon>
        <taxon>Clupeiformes</taxon>
        <taxon>Clupeoidei</taxon>
        <taxon>Clupeidae</taxon>
        <taxon>Clupea</taxon>
    </lineage>
</organism>
<keyword evidence="9" id="KW-0256">Endoplasmic reticulum</keyword>
<dbReference type="EC" id="2.4.1.256" evidence="4 14"/>
<keyword evidence="11 14" id="KW-0472">Membrane</keyword>
<keyword evidence="10 14" id="KW-1133">Transmembrane helix</keyword>
<feature type="transmembrane region" description="Helical" evidence="14">
    <location>
        <begin position="125"/>
        <end position="149"/>
    </location>
</feature>
<feature type="transmembrane region" description="Helical" evidence="14">
    <location>
        <begin position="326"/>
        <end position="343"/>
    </location>
</feature>
<proteinExistence type="inferred from homology"/>
<dbReference type="CTD" id="84920"/>
<evidence type="ECO:0000256" key="12">
    <source>
        <dbReference type="ARBA" id="ARBA00044727"/>
    </source>
</evidence>
<accession>A0A6P3VIP4</accession>
<dbReference type="GO" id="GO:0006488">
    <property type="term" value="P:dolichol-linked oligosaccharide biosynthetic process"/>
    <property type="evidence" value="ECO:0007669"/>
    <property type="project" value="UniProtKB-UniRule"/>
</dbReference>
<feature type="transmembrane region" description="Helical" evidence="14">
    <location>
        <begin position="161"/>
        <end position="183"/>
    </location>
</feature>
<evidence type="ECO:0000256" key="1">
    <source>
        <dbReference type="ARBA" id="ARBA00004477"/>
    </source>
</evidence>
<evidence type="ECO:0000256" key="7">
    <source>
        <dbReference type="ARBA" id="ARBA00022679"/>
    </source>
</evidence>
<feature type="transmembrane region" description="Helical" evidence="14">
    <location>
        <begin position="292"/>
        <end position="310"/>
    </location>
</feature>
<evidence type="ECO:0000256" key="10">
    <source>
        <dbReference type="ARBA" id="ARBA00022989"/>
    </source>
</evidence>
<evidence type="ECO:0000313" key="16">
    <source>
        <dbReference type="RefSeq" id="XP_012672769.2"/>
    </source>
</evidence>
<dbReference type="GeneID" id="105891161"/>
<feature type="transmembrane region" description="Helical" evidence="14">
    <location>
        <begin position="93"/>
        <end position="113"/>
    </location>
</feature>
<evidence type="ECO:0000313" key="15">
    <source>
        <dbReference type="Proteomes" id="UP000515152"/>
    </source>
</evidence>
<feature type="transmembrane region" description="Helical" evidence="14">
    <location>
        <begin position="60"/>
        <end position="81"/>
    </location>
</feature>
<dbReference type="PIRSF" id="PIRSF028810">
    <property type="entry name" value="Alpha1_2_glucosyltferase_Alg10"/>
    <property type="match status" value="1"/>
</dbReference>
<evidence type="ECO:0000256" key="6">
    <source>
        <dbReference type="ARBA" id="ARBA00022676"/>
    </source>
</evidence>
<evidence type="ECO:0000256" key="2">
    <source>
        <dbReference type="ARBA" id="ARBA00004922"/>
    </source>
</evidence>
<dbReference type="InterPro" id="IPR016900">
    <property type="entry name" value="Alg10"/>
</dbReference>
<dbReference type="OrthoDB" id="4769at2759"/>
<sequence length="476" mass="55213">MELFEGYIFTALCSTNFLISCLLFSKITREQREPYMDEIFHIPQAQKYCEGKFYEWDPMITTLPGLYLASVGLIQPVVWLADLTGKVVCSSAMLRFINTLFNCGNLYLLYLIVCKLHLKDKSHTAWQRVLTALSLSSFPVLYFFTFLYYTDAGSTFFTLFTYLMTLYSSHKAAAMLGVCAILFRQTNLVWVGFCAGTVVAQKMDEVWAAEQTKKRDQRSPTACHVPLSIAGTKRLARFLWEFASATTNVKAVVAVTWPYLMVAGGFAGFVVWNRGIVVGDRSSHEACLNFPQLFYFLSFTLLFSLPLTLCHKRALRFLQSLRRQPLLYFALTALTLLLVWRFTHVHKYLLADNRHFPFYMWQRVYQRHELVRYLLVPGYVFAAWTFLDTLLRGRSLFWVLAFCVCLVASTVPQKLLEFRYFIMPYLLYRLHLPLAPVPRLLLEAGLYTVVNGATIYVFLHRSFQWPESTDVQRFMW</sequence>
<evidence type="ECO:0000256" key="9">
    <source>
        <dbReference type="ARBA" id="ARBA00022824"/>
    </source>
</evidence>
<dbReference type="GO" id="GO:0005789">
    <property type="term" value="C:endoplasmic reticulum membrane"/>
    <property type="evidence" value="ECO:0007669"/>
    <property type="project" value="UniProtKB-SubCell"/>
</dbReference>
<gene>
    <name evidence="16" type="primary">alg10</name>
</gene>
<evidence type="ECO:0000256" key="8">
    <source>
        <dbReference type="ARBA" id="ARBA00022692"/>
    </source>
</evidence>
<comment type="similarity">
    <text evidence="3 14">Belongs to the ALG10 glucosyltransferase family.</text>
</comment>
<dbReference type="Proteomes" id="UP000515152">
    <property type="component" value="Chromosome 16"/>
</dbReference>
<comment type="pathway">
    <text evidence="2">Protein modification; protein glycosylation.</text>
</comment>
<dbReference type="Pfam" id="PF04922">
    <property type="entry name" value="DIE2_ALG10"/>
    <property type="match status" value="1"/>
</dbReference>
<evidence type="ECO:0000256" key="11">
    <source>
        <dbReference type="ARBA" id="ARBA00023136"/>
    </source>
</evidence>
<feature type="transmembrane region" description="Helical" evidence="14">
    <location>
        <begin position="370"/>
        <end position="387"/>
    </location>
</feature>
<dbReference type="GO" id="GO:0106073">
    <property type="term" value="F:dolichyl pyrophosphate Glc2Man9GlcNAc2 alpha-1,2-glucosyltransferase activity"/>
    <property type="evidence" value="ECO:0007669"/>
    <property type="project" value="UniProtKB-UniRule"/>
</dbReference>